<protein>
    <submittedName>
        <fullName evidence="1">Uncharacterized protein</fullName>
    </submittedName>
</protein>
<reference evidence="2" key="1">
    <citation type="submission" date="2015-07" db="EMBL/GenBank/DDBJ databases">
        <title>Fjat-14205 dsm 2895.</title>
        <authorList>
            <person name="Liu B."/>
            <person name="Wang J."/>
            <person name="Zhu Y."/>
            <person name="Liu G."/>
            <person name="Chen Q."/>
            <person name="Chen Z."/>
            <person name="Lan J."/>
            <person name="Che J."/>
            <person name="Ge C."/>
            <person name="Shi H."/>
            <person name="Pan Z."/>
            <person name="Liu X."/>
        </authorList>
    </citation>
    <scope>NUCLEOTIDE SEQUENCE [LARGE SCALE GENOMIC DNA]</scope>
    <source>
        <strain evidence="2">DSM 25560</strain>
    </source>
</reference>
<keyword evidence="2" id="KW-1185">Reference proteome</keyword>
<gene>
    <name evidence="1" type="ORF">AEA09_07445</name>
</gene>
<organism evidence="1 2">
    <name type="scientific">Lysinibacillus contaminans</name>
    <dbReference type="NCBI Taxonomy" id="1293441"/>
    <lineage>
        <taxon>Bacteria</taxon>
        <taxon>Bacillati</taxon>
        <taxon>Bacillota</taxon>
        <taxon>Bacilli</taxon>
        <taxon>Bacillales</taxon>
        <taxon>Bacillaceae</taxon>
        <taxon>Lysinibacillus</taxon>
    </lineage>
</organism>
<sequence length="157" mass="18598">MPNIDRQYDFSYLEDLPNDKLEKYHEFLNNGDTKSLKDFTPEEIVLIHMNLVFEHNTSKLYALTYDGGKLPPFEQFNTEYNQYLSADFIQDYLMFRYYDSISVNLKESTQDLKIVQLEIIFGSNTYGITFALKQENGIWKIDVYHLVEVLKRGHSKE</sequence>
<dbReference type="Proteomes" id="UP000050668">
    <property type="component" value="Unassembled WGS sequence"/>
</dbReference>
<evidence type="ECO:0000313" key="1">
    <source>
        <dbReference type="EMBL" id="KOS69777.1"/>
    </source>
</evidence>
<comment type="caution">
    <text evidence="1">The sequence shown here is derived from an EMBL/GenBank/DDBJ whole genome shotgun (WGS) entry which is preliminary data.</text>
</comment>
<evidence type="ECO:0000313" key="2">
    <source>
        <dbReference type="Proteomes" id="UP000050668"/>
    </source>
</evidence>
<dbReference type="EMBL" id="LGRV01000003">
    <property type="protein sequence ID" value="KOS69777.1"/>
    <property type="molecule type" value="Genomic_DNA"/>
</dbReference>
<name>A0ABR5K4Y3_9BACI</name>
<proteinExistence type="predicted"/>
<accession>A0ABR5K4Y3</accession>